<comment type="caution">
    <text evidence="1">The sequence shown here is derived from an EMBL/GenBank/DDBJ whole genome shotgun (WGS) entry which is preliminary data.</text>
</comment>
<dbReference type="AlphaFoldDB" id="A0AAD6Z8N8"/>
<accession>A0AAD6Z8N8</accession>
<organism evidence="1 2">
    <name type="scientific">Mycena albidolilacea</name>
    <dbReference type="NCBI Taxonomy" id="1033008"/>
    <lineage>
        <taxon>Eukaryota</taxon>
        <taxon>Fungi</taxon>
        <taxon>Dikarya</taxon>
        <taxon>Basidiomycota</taxon>
        <taxon>Agaricomycotina</taxon>
        <taxon>Agaricomycetes</taxon>
        <taxon>Agaricomycetidae</taxon>
        <taxon>Agaricales</taxon>
        <taxon>Marasmiineae</taxon>
        <taxon>Mycenaceae</taxon>
        <taxon>Mycena</taxon>
    </lineage>
</organism>
<name>A0AAD6Z8N8_9AGAR</name>
<evidence type="ECO:0000313" key="1">
    <source>
        <dbReference type="EMBL" id="KAJ7312377.1"/>
    </source>
</evidence>
<dbReference type="Proteomes" id="UP001218218">
    <property type="component" value="Unassembled WGS sequence"/>
</dbReference>
<evidence type="ECO:0000313" key="2">
    <source>
        <dbReference type="Proteomes" id="UP001218218"/>
    </source>
</evidence>
<gene>
    <name evidence="1" type="ORF">DFH08DRAFT_973458</name>
</gene>
<sequence length="171" mass="19334">MTKDDLPKQWPKHFPTAIRILNNRILPSIKFTPKEILFGMLVSTRTAPVADTIGLFTVEDVAIHMVYVEQQQLDGYAGRVEYALGHKVVFDWKVLASFYFGITTPAPTLPLQNMMENQLLQTNPGQQQQSAKDEATKRAQEEQMQRDVMATVLNTAAQEQCVSSIVLLHVY</sequence>
<reference evidence="1" key="1">
    <citation type="submission" date="2023-03" db="EMBL/GenBank/DDBJ databases">
        <title>Massive genome expansion in bonnet fungi (Mycena s.s.) driven by repeated elements and novel gene families across ecological guilds.</title>
        <authorList>
            <consortium name="Lawrence Berkeley National Laboratory"/>
            <person name="Harder C.B."/>
            <person name="Miyauchi S."/>
            <person name="Viragh M."/>
            <person name="Kuo A."/>
            <person name="Thoen E."/>
            <person name="Andreopoulos B."/>
            <person name="Lu D."/>
            <person name="Skrede I."/>
            <person name="Drula E."/>
            <person name="Henrissat B."/>
            <person name="Morin E."/>
            <person name="Kohler A."/>
            <person name="Barry K."/>
            <person name="LaButti K."/>
            <person name="Morin E."/>
            <person name="Salamov A."/>
            <person name="Lipzen A."/>
            <person name="Mereny Z."/>
            <person name="Hegedus B."/>
            <person name="Baldrian P."/>
            <person name="Stursova M."/>
            <person name="Weitz H."/>
            <person name="Taylor A."/>
            <person name="Grigoriev I.V."/>
            <person name="Nagy L.G."/>
            <person name="Martin F."/>
            <person name="Kauserud H."/>
        </authorList>
    </citation>
    <scope>NUCLEOTIDE SEQUENCE</scope>
    <source>
        <strain evidence="1">CBHHK002</strain>
    </source>
</reference>
<dbReference type="EMBL" id="JARIHO010000072">
    <property type="protein sequence ID" value="KAJ7312377.1"/>
    <property type="molecule type" value="Genomic_DNA"/>
</dbReference>
<protein>
    <submittedName>
        <fullName evidence="1">Uncharacterized protein</fullName>
    </submittedName>
</protein>
<keyword evidence="2" id="KW-1185">Reference proteome</keyword>
<proteinExistence type="predicted"/>